<protein>
    <submittedName>
        <fullName evidence="2">Holin</fullName>
    </submittedName>
</protein>
<evidence type="ECO:0000313" key="3">
    <source>
        <dbReference type="Proteomes" id="UP000030206"/>
    </source>
</evidence>
<sequence>MAENKQTTPQVVHVPEEAPKMSVSLIVHCIIYLAVIANAVSDIFGLGFHFEPDANKIYEGVTALSILFSLVYAAWKNHNITKDARIKAEVIKQVDTKK</sequence>
<proteinExistence type="predicted"/>
<keyword evidence="1" id="KW-1133">Transmembrane helix</keyword>
<dbReference type="GO" id="GO:0016020">
    <property type="term" value="C:membrane"/>
    <property type="evidence" value="ECO:0007669"/>
    <property type="project" value="UniProtKB-SubCell"/>
</dbReference>
<keyword evidence="3" id="KW-1185">Reference proteome</keyword>
<dbReference type="GeneID" id="24607009"/>
<evidence type="ECO:0000256" key="1">
    <source>
        <dbReference type="SAM" id="Phobius"/>
    </source>
</evidence>
<dbReference type="EMBL" id="KM236245">
    <property type="protein sequence ID" value="AIW03267.1"/>
    <property type="molecule type" value="Genomic_DNA"/>
</dbReference>
<organism evidence="2 3">
    <name type="scientific">Bacillus phage Mater</name>
    <dbReference type="NCBI Taxonomy" id="1540090"/>
    <lineage>
        <taxon>Viruses</taxon>
        <taxon>Duplodnaviria</taxon>
        <taxon>Heunggongvirae</taxon>
        <taxon>Uroviricota</taxon>
        <taxon>Caudoviricetes</taxon>
        <taxon>Herelleviridae</taxon>
        <taxon>Bastillevirinae</taxon>
        <taxon>Matervirus</taxon>
        <taxon>Matervirus mater</taxon>
    </lineage>
</organism>
<feature type="transmembrane region" description="Helical" evidence="1">
    <location>
        <begin position="25"/>
        <end position="45"/>
    </location>
</feature>
<keyword evidence="1" id="KW-0812">Transmembrane</keyword>
<dbReference type="KEGG" id="vg:24607009"/>
<evidence type="ECO:0000313" key="2">
    <source>
        <dbReference type="EMBL" id="AIW03267.1"/>
    </source>
</evidence>
<reference evidence="2 3" key="1">
    <citation type="submission" date="2014-07" db="EMBL/GenBank/DDBJ databases">
        <title>Complete Genome of Bacillus megaterium Myophage Mater.</title>
        <authorList>
            <person name="Lancaster J.C."/>
            <person name="Hodde M.K."/>
            <person name="Hernandez A.C."/>
            <person name="Everett G.F.K."/>
        </authorList>
    </citation>
    <scope>NUCLEOTIDE SEQUENCE [LARGE SCALE GENOMIC DNA]</scope>
</reference>
<name>A0A0A0RMR4_9CAUD</name>
<gene>
    <name evidence="2" type="ORF">CPT_Mater110</name>
</gene>
<dbReference type="OrthoDB" id="17854at10239"/>
<dbReference type="RefSeq" id="YP_009151069.1">
    <property type="nucleotide sequence ID" value="NC_027366.1"/>
</dbReference>
<dbReference type="Proteomes" id="UP000030206">
    <property type="component" value="Segment"/>
</dbReference>
<keyword evidence="1" id="KW-0472">Membrane</keyword>
<feature type="transmembrane region" description="Helical" evidence="1">
    <location>
        <begin position="57"/>
        <end position="75"/>
    </location>
</feature>
<accession>A0A0A0RMR4</accession>